<dbReference type="InterPro" id="IPR003591">
    <property type="entry name" value="Leu-rich_rpt_typical-subtyp"/>
</dbReference>
<evidence type="ECO:0000256" key="2">
    <source>
        <dbReference type="ARBA" id="ARBA00022737"/>
    </source>
</evidence>
<dbReference type="GO" id="GO:0006952">
    <property type="term" value="P:defense response"/>
    <property type="evidence" value="ECO:0007669"/>
    <property type="project" value="UniProtKB-ARBA"/>
</dbReference>
<keyword evidence="3" id="KW-0472">Membrane</keyword>
<organism evidence="5 6">
    <name type="scientific">Artemisia annua</name>
    <name type="common">Sweet wormwood</name>
    <dbReference type="NCBI Taxonomy" id="35608"/>
    <lineage>
        <taxon>Eukaryota</taxon>
        <taxon>Viridiplantae</taxon>
        <taxon>Streptophyta</taxon>
        <taxon>Embryophyta</taxon>
        <taxon>Tracheophyta</taxon>
        <taxon>Spermatophyta</taxon>
        <taxon>Magnoliopsida</taxon>
        <taxon>eudicotyledons</taxon>
        <taxon>Gunneridae</taxon>
        <taxon>Pentapetalae</taxon>
        <taxon>asterids</taxon>
        <taxon>campanulids</taxon>
        <taxon>Asterales</taxon>
        <taxon>Asteraceae</taxon>
        <taxon>Asteroideae</taxon>
        <taxon>Anthemideae</taxon>
        <taxon>Artemisiinae</taxon>
        <taxon>Artemisia</taxon>
    </lineage>
</organism>
<reference evidence="5 6" key="1">
    <citation type="journal article" date="2018" name="Mol. Plant">
        <title>The genome of Artemisia annua provides insight into the evolution of Asteraceae family and artemisinin biosynthesis.</title>
        <authorList>
            <person name="Shen Q."/>
            <person name="Zhang L."/>
            <person name="Liao Z."/>
            <person name="Wang S."/>
            <person name="Yan T."/>
            <person name="Shi P."/>
            <person name="Liu M."/>
            <person name="Fu X."/>
            <person name="Pan Q."/>
            <person name="Wang Y."/>
            <person name="Lv Z."/>
            <person name="Lu X."/>
            <person name="Zhang F."/>
            <person name="Jiang W."/>
            <person name="Ma Y."/>
            <person name="Chen M."/>
            <person name="Hao X."/>
            <person name="Li L."/>
            <person name="Tang Y."/>
            <person name="Lv G."/>
            <person name="Zhou Y."/>
            <person name="Sun X."/>
            <person name="Brodelius P.E."/>
            <person name="Rose J.K.C."/>
            <person name="Tang K."/>
        </authorList>
    </citation>
    <scope>NUCLEOTIDE SEQUENCE [LARGE SCALE GENOMIC DNA]</scope>
    <source>
        <strain evidence="6">cv. Huhao1</strain>
        <tissue evidence="5">Leaf</tissue>
    </source>
</reference>
<dbReference type="SUPFAM" id="SSF52058">
    <property type="entry name" value="L domain-like"/>
    <property type="match status" value="1"/>
</dbReference>
<dbReference type="SMART" id="SM00369">
    <property type="entry name" value="LRR_TYP"/>
    <property type="match status" value="3"/>
</dbReference>
<keyword evidence="2" id="KW-0677">Repeat</keyword>
<gene>
    <name evidence="5" type="ORF">CTI12_AA475030</name>
</gene>
<evidence type="ECO:0000259" key="4">
    <source>
        <dbReference type="Pfam" id="PF23598"/>
    </source>
</evidence>
<proteinExistence type="predicted"/>
<dbReference type="InterPro" id="IPR055414">
    <property type="entry name" value="LRR_R13L4/SHOC2-like"/>
</dbReference>
<keyword evidence="6" id="KW-1185">Reference proteome</keyword>
<keyword evidence="3" id="KW-0812">Transmembrane</keyword>
<dbReference type="InterPro" id="IPR001611">
    <property type="entry name" value="Leu-rich_rpt"/>
</dbReference>
<feature type="domain" description="Disease resistance R13L4/SHOC-2-like LRR" evidence="4">
    <location>
        <begin position="224"/>
        <end position="329"/>
    </location>
</feature>
<feature type="transmembrane region" description="Helical" evidence="3">
    <location>
        <begin position="40"/>
        <end position="64"/>
    </location>
</feature>
<evidence type="ECO:0000256" key="1">
    <source>
        <dbReference type="ARBA" id="ARBA00022614"/>
    </source>
</evidence>
<dbReference type="EMBL" id="PKPP01008693">
    <property type="protein sequence ID" value="PWA50024.1"/>
    <property type="molecule type" value="Genomic_DNA"/>
</dbReference>
<name>A0A2U1LM12_ARTAN</name>
<dbReference type="Gene3D" id="3.80.10.10">
    <property type="entry name" value="Ribonuclease Inhibitor"/>
    <property type="match status" value="2"/>
</dbReference>
<evidence type="ECO:0000256" key="3">
    <source>
        <dbReference type="SAM" id="Phobius"/>
    </source>
</evidence>
<sequence>MVFVPRVYQIGCFGICETSRWMSDERSNGFTGNYVCYVRLVFWICGMLLLWFLACLIDCVVYGFTSRELCLSVGDMRAEIRDRTGNFTGLENLEKLDLFRCYNLKELDSSIGCLKKLVELDLRLCTRLKRLPWEMICKLTSLQKLDLFDSFNLPEISHEIGSLISLKHLNLSGNTFSSLPDSLCQLHQLTKIELYYCTNLKSIPDLPPSIKDLQANYCENLVNLPSNCSELQFLRELWLNDCCKLGSEGFIQVTRLRNLKKLYMQNCNISQVSSGIGNFVSLEYLSLSGNTFSSLPESFSNLSKLERLFIDNCSQLQLLPPLPSQLNSIRATDCWSLDVMPFDSMQKAYTFHSKVFMESLMNPKGLYIGLSGKELPEWCTYQNSGNVLSFVAPIPFDSKICGLIFCATTDNWTFLEIHNKTKEKSHCIETIDHIITTYSTLQVMFYPLNDKTVVVEAGDTVEVKFNDTTVAGDTVEVRSCGLRRIYENDMVLRRLRSCGLHLVYEDDMLNHRMFEANKLSEIDTMNGGYVVTSSVWWNWVTVSNFKLEFLDCVCYMTVMW</sequence>
<comment type="caution">
    <text evidence="5">The sequence shown here is derived from an EMBL/GenBank/DDBJ whole genome shotgun (WGS) entry which is preliminary data.</text>
</comment>
<dbReference type="PANTHER" id="PTHR45752:SF195">
    <property type="entry name" value="LEUCINE-RICH REPEAT (LRR) FAMILY PROTEIN-RELATED"/>
    <property type="match status" value="1"/>
</dbReference>
<dbReference type="Pfam" id="PF23598">
    <property type="entry name" value="LRR_14"/>
    <property type="match status" value="1"/>
</dbReference>
<evidence type="ECO:0000313" key="5">
    <source>
        <dbReference type="EMBL" id="PWA50024.1"/>
    </source>
</evidence>
<keyword evidence="3" id="KW-1133">Transmembrane helix</keyword>
<accession>A0A2U1LM12</accession>
<dbReference type="GO" id="GO:0051707">
    <property type="term" value="P:response to other organism"/>
    <property type="evidence" value="ECO:0007669"/>
    <property type="project" value="UniProtKB-ARBA"/>
</dbReference>
<dbReference type="AlphaFoldDB" id="A0A2U1LM12"/>
<evidence type="ECO:0000313" key="6">
    <source>
        <dbReference type="Proteomes" id="UP000245207"/>
    </source>
</evidence>
<dbReference type="InterPro" id="IPR032675">
    <property type="entry name" value="LRR_dom_sf"/>
</dbReference>
<dbReference type="InterPro" id="IPR050715">
    <property type="entry name" value="LRR-SigEffector_domain"/>
</dbReference>
<keyword evidence="1" id="KW-0433">Leucine-rich repeat</keyword>
<dbReference type="OrthoDB" id="1936883at2759"/>
<dbReference type="Proteomes" id="UP000245207">
    <property type="component" value="Unassembled WGS sequence"/>
</dbReference>
<protein>
    <submittedName>
        <fullName evidence="5">TMV resistance protein N</fullName>
    </submittedName>
</protein>
<dbReference type="PROSITE" id="PS51450">
    <property type="entry name" value="LRR"/>
    <property type="match status" value="2"/>
</dbReference>
<dbReference type="PANTHER" id="PTHR45752">
    <property type="entry name" value="LEUCINE-RICH REPEAT-CONTAINING"/>
    <property type="match status" value="1"/>
</dbReference>
<dbReference type="Pfam" id="PF00560">
    <property type="entry name" value="LRR_1"/>
    <property type="match status" value="1"/>
</dbReference>